<gene>
    <name evidence="2" type="ORF">TWF506_004397</name>
</gene>
<evidence type="ECO:0000313" key="3">
    <source>
        <dbReference type="Proteomes" id="UP001307849"/>
    </source>
</evidence>
<dbReference type="EMBL" id="JAVHJM010000014">
    <property type="protein sequence ID" value="KAK6498158.1"/>
    <property type="molecule type" value="Genomic_DNA"/>
</dbReference>
<reference evidence="2 3" key="1">
    <citation type="submission" date="2019-10" db="EMBL/GenBank/DDBJ databases">
        <authorList>
            <person name="Palmer J.M."/>
        </authorList>
    </citation>
    <scope>NUCLEOTIDE SEQUENCE [LARGE SCALE GENOMIC DNA]</scope>
    <source>
        <strain evidence="2 3">TWF506</strain>
    </source>
</reference>
<dbReference type="AlphaFoldDB" id="A0AAN8RPB1"/>
<keyword evidence="3" id="KW-1185">Reference proteome</keyword>
<protein>
    <submittedName>
        <fullName evidence="2">Uncharacterized protein</fullName>
    </submittedName>
</protein>
<dbReference type="Proteomes" id="UP001307849">
    <property type="component" value="Unassembled WGS sequence"/>
</dbReference>
<feature type="compositionally biased region" description="Basic and acidic residues" evidence="1">
    <location>
        <begin position="120"/>
        <end position="136"/>
    </location>
</feature>
<proteinExistence type="predicted"/>
<accession>A0AAN8RPB1</accession>
<comment type="caution">
    <text evidence="2">The sequence shown here is derived from an EMBL/GenBank/DDBJ whole genome shotgun (WGS) entry which is preliminary data.</text>
</comment>
<feature type="region of interest" description="Disordered" evidence="1">
    <location>
        <begin position="40"/>
        <end position="64"/>
    </location>
</feature>
<feature type="region of interest" description="Disordered" evidence="1">
    <location>
        <begin position="113"/>
        <end position="139"/>
    </location>
</feature>
<evidence type="ECO:0000256" key="1">
    <source>
        <dbReference type="SAM" id="MobiDB-lite"/>
    </source>
</evidence>
<evidence type="ECO:0000313" key="2">
    <source>
        <dbReference type="EMBL" id="KAK6498158.1"/>
    </source>
</evidence>
<sequence>MDDQTTPLSPKKSLKSYITTLTRKVSKKTVTGAQHLGTLARSTTVSRSKTSKSSRKYNTTTNTTMTMNSVASVFIPSDLNGGGPPQAPRLPNVVYRSPDADFIESQMEAKIRSIGTINEGEQKEDKEGKKEKKDRMGGYTIRIIKPNCNNEA</sequence>
<name>A0AAN8RPB1_9PEZI</name>
<organism evidence="2 3">
    <name type="scientific">Arthrobotrys conoides</name>
    <dbReference type="NCBI Taxonomy" id="74498"/>
    <lineage>
        <taxon>Eukaryota</taxon>
        <taxon>Fungi</taxon>
        <taxon>Dikarya</taxon>
        <taxon>Ascomycota</taxon>
        <taxon>Pezizomycotina</taxon>
        <taxon>Orbiliomycetes</taxon>
        <taxon>Orbiliales</taxon>
        <taxon>Orbiliaceae</taxon>
        <taxon>Arthrobotrys</taxon>
    </lineage>
</organism>